<dbReference type="Pfam" id="PF04397">
    <property type="entry name" value="LytTR"/>
    <property type="match status" value="1"/>
</dbReference>
<sequence length="241" mass="27813">MSNTITCIIVDDEPPAIRLLKKYTEQLQDIECVGSCTRAVEALALIEQYKPDVVLLDIQMPDLTGIQLSAIIKDKVKIVFTTAYPQFAVEGFEMNAVDYLLKPIPFNRFIAAVEKIRKQNTERTAVKLPVDTATDEYFFVKTDGKNRYQRIEIKDINYIESIKNYVVLHTSSEQVVTYNTLKYFEENLPNKLFIKIHKSFIAAIGKIEKTDNNEVWISGKCLPLGDTYRNDFFIRIEHFKI</sequence>
<dbReference type="EMBL" id="JRLV01000015">
    <property type="protein sequence ID" value="KGO79698.1"/>
    <property type="molecule type" value="Genomic_DNA"/>
</dbReference>
<dbReference type="SMART" id="SM00448">
    <property type="entry name" value="REC"/>
    <property type="match status" value="1"/>
</dbReference>
<dbReference type="InterPro" id="IPR007492">
    <property type="entry name" value="LytTR_DNA-bd_dom"/>
</dbReference>
<feature type="modified residue" description="4-aspartylphosphate" evidence="1">
    <location>
        <position position="57"/>
    </location>
</feature>
<dbReference type="STRING" id="1406840.Q763_12670"/>
<evidence type="ECO:0000313" key="5">
    <source>
        <dbReference type="Proteomes" id="UP000030129"/>
    </source>
</evidence>
<keyword evidence="1" id="KW-0597">Phosphoprotein</keyword>
<dbReference type="InterPro" id="IPR001789">
    <property type="entry name" value="Sig_transdc_resp-reg_receiver"/>
</dbReference>
<protein>
    <submittedName>
        <fullName evidence="4">Chemotaxis protein CheY</fullName>
    </submittedName>
</protein>
<dbReference type="Gene3D" id="3.40.50.2300">
    <property type="match status" value="1"/>
</dbReference>
<keyword evidence="5" id="KW-1185">Reference proteome</keyword>
<dbReference type="InterPro" id="IPR046947">
    <property type="entry name" value="LytR-like"/>
</dbReference>
<name>A0A0A2LKL1_9FLAO</name>
<dbReference type="eggNOG" id="COG3279">
    <property type="taxonomic scope" value="Bacteria"/>
</dbReference>
<evidence type="ECO:0000256" key="1">
    <source>
        <dbReference type="PROSITE-ProRule" id="PRU00169"/>
    </source>
</evidence>
<reference evidence="4 5" key="1">
    <citation type="submission" date="2013-09" db="EMBL/GenBank/DDBJ databases">
        <authorList>
            <person name="Zeng Z."/>
            <person name="Chen C."/>
        </authorList>
    </citation>
    <scope>NUCLEOTIDE SEQUENCE [LARGE SCALE GENOMIC DNA]</scope>
    <source>
        <strain evidence="4 5">F44-8</strain>
    </source>
</reference>
<comment type="caution">
    <text evidence="4">The sequence shown here is derived from an EMBL/GenBank/DDBJ whole genome shotgun (WGS) entry which is preliminary data.</text>
</comment>
<dbReference type="GO" id="GO:0003677">
    <property type="term" value="F:DNA binding"/>
    <property type="evidence" value="ECO:0007669"/>
    <property type="project" value="InterPro"/>
</dbReference>
<dbReference type="GO" id="GO:0000156">
    <property type="term" value="F:phosphorelay response regulator activity"/>
    <property type="evidence" value="ECO:0007669"/>
    <property type="project" value="InterPro"/>
</dbReference>
<organism evidence="4 5">
    <name type="scientific">Flavobacterium beibuense F44-8</name>
    <dbReference type="NCBI Taxonomy" id="1406840"/>
    <lineage>
        <taxon>Bacteria</taxon>
        <taxon>Pseudomonadati</taxon>
        <taxon>Bacteroidota</taxon>
        <taxon>Flavobacteriia</taxon>
        <taxon>Flavobacteriales</taxon>
        <taxon>Flavobacteriaceae</taxon>
        <taxon>Flavobacterium</taxon>
    </lineage>
</organism>
<dbReference type="PROSITE" id="PS50930">
    <property type="entry name" value="HTH_LYTTR"/>
    <property type="match status" value="1"/>
</dbReference>
<dbReference type="SUPFAM" id="SSF52172">
    <property type="entry name" value="CheY-like"/>
    <property type="match status" value="1"/>
</dbReference>
<feature type="domain" description="Response regulatory" evidence="2">
    <location>
        <begin position="6"/>
        <end position="117"/>
    </location>
</feature>
<gene>
    <name evidence="4" type="ORF">Q763_12670</name>
</gene>
<dbReference type="RefSeq" id="WP_035134757.1">
    <property type="nucleotide sequence ID" value="NZ_JRLV01000015.1"/>
</dbReference>
<dbReference type="Gene3D" id="2.40.50.1020">
    <property type="entry name" value="LytTr DNA-binding domain"/>
    <property type="match status" value="1"/>
</dbReference>
<evidence type="ECO:0000313" key="4">
    <source>
        <dbReference type="EMBL" id="KGO79698.1"/>
    </source>
</evidence>
<feature type="domain" description="HTH LytTR-type" evidence="3">
    <location>
        <begin position="151"/>
        <end position="209"/>
    </location>
</feature>
<accession>A0A0A2LKL1</accession>
<dbReference type="SMART" id="SM00850">
    <property type="entry name" value="LytTR"/>
    <property type="match status" value="1"/>
</dbReference>
<dbReference type="PROSITE" id="PS50110">
    <property type="entry name" value="RESPONSE_REGULATORY"/>
    <property type="match status" value="1"/>
</dbReference>
<dbReference type="Proteomes" id="UP000030129">
    <property type="component" value="Unassembled WGS sequence"/>
</dbReference>
<dbReference type="PANTHER" id="PTHR37299">
    <property type="entry name" value="TRANSCRIPTIONAL REGULATOR-RELATED"/>
    <property type="match status" value="1"/>
</dbReference>
<proteinExistence type="predicted"/>
<dbReference type="InterPro" id="IPR011006">
    <property type="entry name" value="CheY-like_superfamily"/>
</dbReference>
<dbReference type="Pfam" id="PF00072">
    <property type="entry name" value="Response_reg"/>
    <property type="match status" value="1"/>
</dbReference>
<evidence type="ECO:0000259" key="3">
    <source>
        <dbReference type="PROSITE" id="PS50930"/>
    </source>
</evidence>
<dbReference type="PANTHER" id="PTHR37299:SF1">
    <property type="entry name" value="STAGE 0 SPORULATION PROTEIN A HOMOLOG"/>
    <property type="match status" value="1"/>
</dbReference>
<evidence type="ECO:0000259" key="2">
    <source>
        <dbReference type="PROSITE" id="PS50110"/>
    </source>
</evidence>
<dbReference type="AlphaFoldDB" id="A0A0A2LKL1"/>